<name>F4R4I5_MELLP</name>
<dbReference type="Pfam" id="PF01239">
    <property type="entry name" value="PPTA"/>
    <property type="match status" value="1"/>
</dbReference>
<comment type="similarity">
    <text evidence="1 6">Belongs to the protein prenyltransferase subunit alpha family.</text>
</comment>
<reference evidence="8" key="1">
    <citation type="journal article" date="2011" name="Proc. Natl. Acad. Sci. U.S.A.">
        <title>Obligate biotrophy features unraveled by the genomic analysis of rust fungi.</title>
        <authorList>
            <person name="Duplessis S."/>
            <person name="Cuomo C.A."/>
            <person name="Lin Y.-C."/>
            <person name="Aerts A."/>
            <person name="Tisserant E."/>
            <person name="Veneault-Fourrey C."/>
            <person name="Joly D.L."/>
            <person name="Hacquard S."/>
            <person name="Amselem J."/>
            <person name="Cantarel B.L."/>
            <person name="Chiu R."/>
            <person name="Coutinho P.M."/>
            <person name="Feau N."/>
            <person name="Field M."/>
            <person name="Frey P."/>
            <person name="Gelhaye E."/>
            <person name="Goldberg J."/>
            <person name="Grabherr M.G."/>
            <person name="Kodira C.D."/>
            <person name="Kohler A."/>
            <person name="Kuees U."/>
            <person name="Lindquist E.A."/>
            <person name="Lucas S.M."/>
            <person name="Mago R."/>
            <person name="Mauceli E."/>
            <person name="Morin E."/>
            <person name="Murat C."/>
            <person name="Pangilinan J.L."/>
            <person name="Park R."/>
            <person name="Pearson M."/>
            <person name="Quesneville H."/>
            <person name="Rouhier N."/>
            <person name="Sakthikumar S."/>
            <person name="Salamov A.A."/>
            <person name="Schmutz J."/>
            <person name="Selles B."/>
            <person name="Shapiro H."/>
            <person name="Tanguay P."/>
            <person name="Tuskan G.A."/>
            <person name="Henrissat B."/>
            <person name="Van de Peer Y."/>
            <person name="Rouze P."/>
            <person name="Ellis J.G."/>
            <person name="Dodds P.N."/>
            <person name="Schein J.E."/>
            <person name="Zhong S."/>
            <person name="Hamelin R.C."/>
            <person name="Grigoriev I.V."/>
            <person name="Szabo L.J."/>
            <person name="Martin F."/>
        </authorList>
    </citation>
    <scope>NUCLEOTIDE SEQUENCE [LARGE SCALE GENOMIC DNA]</scope>
    <source>
        <strain evidence="8">98AG31 / pathotype 3-4-7</strain>
    </source>
</reference>
<keyword evidence="8" id="KW-1185">Reference proteome</keyword>
<evidence type="ECO:0000256" key="2">
    <source>
        <dbReference type="ARBA" id="ARBA00022602"/>
    </source>
</evidence>
<dbReference type="HOGENOM" id="CLU_715866_0_0_1"/>
<dbReference type="GO" id="GO:0004663">
    <property type="term" value="F:Rab geranylgeranyltransferase activity"/>
    <property type="evidence" value="ECO:0007669"/>
    <property type="project" value="UniProtKB-UniRule"/>
</dbReference>
<dbReference type="AlphaFoldDB" id="F4R4I5"/>
<evidence type="ECO:0000313" key="7">
    <source>
        <dbReference type="EMBL" id="EGG12816.1"/>
    </source>
</evidence>
<dbReference type="KEGG" id="mlr:MELLADRAFT_58702"/>
<dbReference type="GO" id="GO:0005968">
    <property type="term" value="C:Rab-protein geranylgeranyltransferase complex"/>
    <property type="evidence" value="ECO:0007669"/>
    <property type="project" value="TreeGrafter"/>
</dbReference>
<dbReference type="GeneID" id="18929219"/>
<evidence type="ECO:0000256" key="4">
    <source>
        <dbReference type="ARBA" id="ARBA00022737"/>
    </source>
</evidence>
<sequence length="386" mass="44953">MVYGYACLEFGKVYSEFKKRFGNLTLFLKLDDDQPSDVLKDDQVYLEDDLTVDKLLSDLDNITKVLLIQNPDHTTAASCRRRLIQNLSDRASPKTRLQVRRQSLIQDFTFTTMVLSIASHAKSSTLWEHRRWCLIETYLLKESERIPSTRAQIISQSSQSHRTIAPASCASDEEFEFTSICADIYPRNYFAWRHRMWLLDGLFSLGYKDMKPSLDKEIQRLMTFWRSHPRDHSCTHYITYLIKSWNTSFGQTIHSKNIFTDTFLTSIQENLLAYPDAETSWLLFRWLFSQTDLSELLLTIPLSNKIIKMLDSIASKNSETLKSRFLNNVSFEENSSITLLAKEIRSENRTACLGILTFYWLALQVSFEEVLKIEILFDLIDSVLHV</sequence>
<dbReference type="Proteomes" id="UP000001072">
    <property type="component" value="Unassembled WGS sequence"/>
</dbReference>
<evidence type="ECO:0000256" key="6">
    <source>
        <dbReference type="RuleBase" id="RU367120"/>
    </source>
</evidence>
<dbReference type="EC" id="2.5.1.60" evidence="6"/>
<dbReference type="RefSeq" id="XP_007403754.1">
    <property type="nucleotide sequence ID" value="XM_007403692.1"/>
</dbReference>
<dbReference type="VEuPathDB" id="FungiDB:MELLADRAFT_58702"/>
<organism evidence="8">
    <name type="scientific">Melampsora larici-populina (strain 98AG31 / pathotype 3-4-7)</name>
    <name type="common">Poplar leaf rust fungus</name>
    <dbReference type="NCBI Taxonomy" id="747676"/>
    <lineage>
        <taxon>Eukaryota</taxon>
        <taxon>Fungi</taxon>
        <taxon>Dikarya</taxon>
        <taxon>Basidiomycota</taxon>
        <taxon>Pucciniomycotina</taxon>
        <taxon>Pucciniomycetes</taxon>
        <taxon>Pucciniales</taxon>
        <taxon>Melampsoraceae</taxon>
        <taxon>Melampsora</taxon>
    </lineage>
</organism>
<dbReference type="eggNOG" id="ENOG502S6DV">
    <property type="taxonomic scope" value="Eukaryota"/>
</dbReference>
<evidence type="ECO:0000256" key="1">
    <source>
        <dbReference type="ARBA" id="ARBA00006734"/>
    </source>
</evidence>
<proteinExistence type="inferred from homology"/>
<dbReference type="InParanoid" id="F4R4I5"/>
<comment type="function">
    <text evidence="6">Catalyzes the transfer of a geranyl-geranyl moiety from geranyl-geranyl pyrophosphate to cysteines occuring in specific C-terminal amino acid sequences.</text>
</comment>
<keyword evidence="3 6" id="KW-0808">Transferase</keyword>
<evidence type="ECO:0000256" key="3">
    <source>
        <dbReference type="ARBA" id="ARBA00022679"/>
    </source>
</evidence>
<dbReference type="EMBL" id="GL883090">
    <property type="protein sequence ID" value="EGG12816.1"/>
    <property type="molecule type" value="Genomic_DNA"/>
</dbReference>
<gene>
    <name evidence="7" type="ORF">MELLADRAFT_58702</name>
</gene>
<protein>
    <recommendedName>
        <fullName evidence="6">Geranylgeranyl transferase type-2 subunit alpha</fullName>
        <ecNumber evidence="6">2.5.1.60</ecNumber>
    </recommendedName>
    <alternativeName>
        <fullName evidence="6">Geranylgeranyl transferase type II subunit alpha</fullName>
    </alternativeName>
</protein>
<dbReference type="GO" id="GO:0097354">
    <property type="term" value="P:prenylation"/>
    <property type="evidence" value="ECO:0007669"/>
    <property type="project" value="UniProtKB-UniRule"/>
</dbReference>
<keyword evidence="2 6" id="KW-0637">Prenyltransferase</keyword>
<evidence type="ECO:0000256" key="5">
    <source>
        <dbReference type="ARBA" id="ARBA00047658"/>
    </source>
</evidence>
<comment type="catalytic activity">
    <reaction evidence="5 6">
        <text>geranylgeranyl diphosphate + L-cysteinyl-[protein] = S-geranylgeranyl-L-cysteinyl-[protein] + diphosphate</text>
        <dbReference type="Rhea" id="RHEA:21240"/>
        <dbReference type="Rhea" id="RHEA-COMP:10131"/>
        <dbReference type="Rhea" id="RHEA-COMP:11537"/>
        <dbReference type="ChEBI" id="CHEBI:29950"/>
        <dbReference type="ChEBI" id="CHEBI:33019"/>
        <dbReference type="ChEBI" id="CHEBI:57533"/>
        <dbReference type="ChEBI" id="CHEBI:86021"/>
        <dbReference type="EC" id="2.5.1.60"/>
    </reaction>
</comment>
<dbReference type="PANTHER" id="PTHR11129:SF2">
    <property type="entry name" value="GERANYLGERANYL TRANSFERASE TYPE-2 SUBUNIT ALPHA"/>
    <property type="match status" value="1"/>
</dbReference>
<keyword evidence="4" id="KW-0677">Repeat</keyword>
<dbReference type="SUPFAM" id="SSF48439">
    <property type="entry name" value="Protein prenylyltransferase"/>
    <property type="match status" value="1"/>
</dbReference>
<evidence type="ECO:0000313" key="8">
    <source>
        <dbReference type="Proteomes" id="UP000001072"/>
    </source>
</evidence>
<accession>F4R4I5</accession>
<dbReference type="OrthoDB" id="1924260at2759"/>
<dbReference type="PANTHER" id="PTHR11129">
    <property type="entry name" value="PROTEIN FARNESYLTRANSFERASE ALPHA SUBUNIT/RAB GERANYLGERANYL TRANSFERASE ALPHA SUBUNIT"/>
    <property type="match status" value="1"/>
</dbReference>
<dbReference type="PROSITE" id="PS51147">
    <property type="entry name" value="PFTA"/>
    <property type="match status" value="1"/>
</dbReference>
<dbReference type="Gene3D" id="1.25.40.120">
    <property type="entry name" value="Protein prenylyltransferase"/>
    <property type="match status" value="1"/>
</dbReference>
<dbReference type="InterPro" id="IPR002088">
    <property type="entry name" value="Prenyl_trans_a"/>
</dbReference>
<dbReference type="STRING" id="747676.F4R4I5"/>